<comment type="caution">
    <text evidence="1">The sequence shown here is derived from an EMBL/GenBank/DDBJ whole genome shotgun (WGS) entry which is preliminary data.</text>
</comment>
<dbReference type="EMBL" id="JXTB01000305">
    <property type="protein sequence ID" value="PON46817.1"/>
    <property type="molecule type" value="Genomic_DNA"/>
</dbReference>
<proteinExistence type="predicted"/>
<sequence>MGSVVIFLNCNGTWDHNNYYGTETTDILVLIGATYRDLLETVFETLELRPENNSIEMKYFVNAILAPIKIINDCSVKAYMKLKKIEVDKSKFPLCIDIIDEPVTMQWIFMSPIQSQRHRQ</sequence>
<accession>A0A2P5BDE3</accession>
<dbReference type="OrthoDB" id="1211624at2759"/>
<protein>
    <submittedName>
        <fullName evidence="1">Uncharacterized protein</fullName>
    </submittedName>
</protein>
<evidence type="ECO:0000313" key="1">
    <source>
        <dbReference type="EMBL" id="PON46817.1"/>
    </source>
</evidence>
<evidence type="ECO:0000313" key="2">
    <source>
        <dbReference type="Proteomes" id="UP000237105"/>
    </source>
</evidence>
<keyword evidence="2" id="KW-1185">Reference proteome</keyword>
<reference evidence="2" key="1">
    <citation type="submission" date="2016-06" db="EMBL/GenBank/DDBJ databases">
        <title>Parallel loss of symbiosis genes in relatives of nitrogen-fixing non-legume Parasponia.</title>
        <authorList>
            <person name="Van Velzen R."/>
            <person name="Holmer R."/>
            <person name="Bu F."/>
            <person name="Rutten L."/>
            <person name="Van Zeijl A."/>
            <person name="Liu W."/>
            <person name="Santuari L."/>
            <person name="Cao Q."/>
            <person name="Sharma T."/>
            <person name="Shen D."/>
            <person name="Roswanjaya Y."/>
            <person name="Wardhani T."/>
            <person name="Kalhor M.S."/>
            <person name="Jansen J."/>
            <person name="Van den Hoogen J."/>
            <person name="Gungor B."/>
            <person name="Hartog M."/>
            <person name="Hontelez J."/>
            <person name="Verver J."/>
            <person name="Yang W.-C."/>
            <person name="Schijlen E."/>
            <person name="Repin R."/>
            <person name="Schilthuizen M."/>
            <person name="Schranz E."/>
            <person name="Heidstra R."/>
            <person name="Miyata K."/>
            <person name="Fedorova E."/>
            <person name="Kohlen W."/>
            <person name="Bisseling T."/>
            <person name="Smit S."/>
            <person name="Geurts R."/>
        </authorList>
    </citation>
    <scope>NUCLEOTIDE SEQUENCE [LARGE SCALE GENOMIC DNA]</scope>
    <source>
        <strain evidence="2">cv. WU1-14</strain>
    </source>
</reference>
<dbReference type="AlphaFoldDB" id="A0A2P5BDE3"/>
<gene>
    <name evidence="1" type="ORF">PanWU01x14_249120</name>
</gene>
<name>A0A2P5BDE3_PARAD</name>
<organism evidence="1 2">
    <name type="scientific">Parasponia andersonii</name>
    <name type="common">Sponia andersonii</name>
    <dbReference type="NCBI Taxonomy" id="3476"/>
    <lineage>
        <taxon>Eukaryota</taxon>
        <taxon>Viridiplantae</taxon>
        <taxon>Streptophyta</taxon>
        <taxon>Embryophyta</taxon>
        <taxon>Tracheophyta</taxon>
        <taxon>Spermatophyta</taxon>
        <taxon>Magnoliopsida</taxon>
        <taxon>eudicotyledons</taxon>
        <taxon>Gunneridae</taxon>
        <taxon>Pentapetalae</taxon>
        <taxon>rosids</taxon>
        <taxon>fabids</taxon>
        <taxon>Rosales</taxon>
        <taxon>Cannabaceae</taxon>
        <taxon>Parasponia</taxon>
    </lineage>
</organism>
<dbReference type="Proteomes" id="UP000237105">
    <property type="component" value="Unassembled WGS sequence"/>
</dbReference>